<accession>A0AAE1AJ01</accession>
<keyword evidence="2" id="KW-1185">Reference proteome</keyword>
<evidence type="ECO:0000313" key="2">
    <source>
        <dbReference type="Proteomes" id="UP001283361"/>
    </source>
</evidence>
<name>A0AAE1AJ01_9GAST</name>
<dbReference type="AlphaFoldDB" id="A0AAE1AJ01"/>
<proteinExistence type="predicted"/>
<evidence type="ECO:0000313" key="1">
    <source>
        <dbReference type="EMBL" id="KAK3788380.1"/>
    </source>
</evidence>
<comment type="caution">
    <text evidence="1">The sequence shown here is derived from an EMBL/GenBank/DDBJ whole genome shotgun (WGS) entry which is preliminary data.</text>
</comment>
<reference evidence="1" key="1">
    <citation type="journal article" date="2023" name="G3 (Bethesda)">
        <title>A reference genome for the long-term kleptoplast-retaining sea slug Elysia crispata morphotype clarki.</title>
        <authorList>
            <person name="Eastman K.E."/>
            <person name="Pendleton A.L."/>
            <person name="Shaikh M.A."/>
            <person name="Suttiyut T."/>
            <person name="Ogas R."/>
            <person name="Tomko P."/>
            <person name="Gavelis G."/>
            <person name="Widhalm J.R."/>
            <person name="Wisecaver J.H."/>
        </authorList>
    </citation>
    <scope>NUCLEOTIDE SEQUENCE</scope>
    <source>
        <strain evidence="1">ECLA1</strain>
    </source>
</reference>
<gene>
    <name evidence="1" type="ORF">RRG08_025105</name>
</gene>
<dbReference type="EMBL" id="JAWDGP010001769">
    <property type="protein sequence ID" value="KAK3788380.1"/>
    <property type="molecule type" value="Genomic_DNA"/>
</dbReference>
<organism evidence="1 2">
    <name type="scientific">Elysia crispata</name>
    <name type="common">lettuce slug</name>
    <dbReference type="NCBI Taxonomy" id="231223"/>
    <lineage>
        <taxon>Eukaryota</taxon>
        <taxon>Metazoa</taxon>
        <taxon>Spiralia</taxon>
        <taxon>Lophotrochozoa</taxon>
        <taxon>Mollusca</taxon>
        <taxon>Gastropoda</taxon>
        <taxon>Heterobranchia</taxon>
        <taxon>Euthyneura</taxon>
        <taxon>Panpulmonata</taxon>
        <taxon>Sacoglossa</taxon>
        <taxon>Placobranchoidea</taxon>
        <taxon>Plakobranchidae</taxon>
        <taxon>Elysia</taxon>
    </lineage>
</organism>
<sequence>MSTGSGEDVRCWRYLITTLGHQPAPGDGLEDIPTLPTPKSARQGKTLKCLAHRDTGTINKVSSIMMALPRPSPWGSEEQSGALLISAYQSVPWKSGRSPNFVELCLDFLMNFDLFSQSSLLVSET</sequence>
<protein>
    <submittedName>
        <fullName evidence="1">Uncharacterized protein</fullName>
    </submittedName>
</protein>
<dbReference type="Proteomes" id="UP001283361">
    <property type="component" value="Unassembled WGS sequence"/>
</dbReference>